<feature type="compositionally biased region" description="Low complexity" evidence="1">
    <location>
        <begin position="159"/>
        <end position="171"/>
    </location>
</feature>
<feature type="transmembrane region" description="Helical" evidence="2">
    <location>
        <begin position="12"/>
        <end position="38"/>
    </location>
</feature>
<evidence type="ECO:0000313" key="4">
    <source>
        <dbReference type="Proteomes" id="UP000029224"/>
    </source>
</evidence>
<feature type="transmembrane region" description="Helical" evidence="2">
    <location>
        <begin position="88"/>
        <end position="107"/>
    </location>
</feature>
<name>A0A090SX30_9VIBR</name>
<dbReference type="AlphaFoldDB" id="A0A090SX30"/>
<keyword evidence="4" id="KW-1185">Reference proteome</keyword>
<evidence type="ECO:0008006" key="5">
    <source>
        <dbReference type="Google" id="ProtNLM"/>
    </source>
</evidence>
<keyword evidence="2" id="KW-1133">Transmembrane helix</keyword>
<dbReference type="EMBL" id="BBMT01000001">
    <property type="protein sequence ID" value="GAL32340.1"/>
    <property type="molecule type" value="Genomic_DNA"/>
</dbReference>
<evidence type="ECO:0000256" key="1">
    <source>
        <dbReference type="SAM" id="MobiDB-lite"/>
    </source>
</evidence>
<dbReference type="Proteomes" id="UP000029224">
    <property type="component" value="Unassembled WGS sequence"/>
</dbReference>
<comment type="caution">
    <text evidence="3">The sequence shown here is derived from an EMBL/GenBank/DDBJ whole genome shotgun (WGS) entry which is preliminary data.</text>
</comment>
<feature type="region of interest" description="Disordered" evidence="1">
    <location>
        <begin position="159"/>
        <end position="178"/>
    </location>
</feature>
<proteinExistence type="predicted"/>
<keyword evidence="2" id="KW-0812">Transmembrane</keyword>
<organism evidence="3 4">
    <name type="scientific">Vibrio maritimus</name>
    <dbReference type="NCBI Taxonomy" id="990268"/>
    <lineage>
        <taxon>Bacteria</taxon>
        <taxon>Pseudomonadati</taxon>
        <taxon>Pseudomonadota</taxon>
        <taxon>Gammaproteobacteria</taxon>
        <taxon>Vibrionales</taxon>
        <taxon>Vibrionaceae</taxon>
        <taxon>Vibrio</taxon>
    </lineage>
</organism>
<sequence>MNQSLVDDMSPLIAISVTTGILSGIWGWAALSLGLLSWAGFLGCTSYFASPKDGVTGLAQSLLTNMSGVVWAMVIIHGSSLINMEIAGYVMTALVSFFMCIQAKRAWLQYIPGTFIGACATFAADGAWQIVVPSLILGGLFGYTMKASGLWLHKQLSNSDLDNSNSEANNAKTALAND</sequence>
<gene>
    <name evidence="3" type="ORF">JCM19240_5771</name>
</gene>
<evidence type="ECO:0000256" key="2">
    <source>
        <dbReference type="SAM" id="Phobius"/>
    </source>
</evidence>
<dbReference type="InterPro" id="IPR009476">
    <property type="entry name" value="DUF1097"/>
</dbReference>
<accession>A0A090SX30</accession>
<protein>
    <recommendedName>
        <fullName evidence="5">DUF1097 domain-containing protein</fullName>
    </recommendedName>
</protein>
<reference evidence="3 4" key="1">
    <citation type="submission" date="2014-09" db="EMBL/GenBank/DDBJ databases">
        <title>Vibrio maritimus JCM 19240. (C210) whole genome shotgun sequence.</title>
        <authorList>
            <person name="Sawabe T."/>
            <person name="Meirelles P."/>
            <person name="Nakanishi M."/>
            <person name="Sayaka M."/>
            <person name="Hattori M."/>
            <person name="Ohkuma M."/>
        </authorList>
    </citation>
    <scope>NUCLEOTIDE SEQUENCE [LARGE SCALE GENOMIC DNA]</scope>
    <source>
        <strain evidence="3 4">JCM 19240</strain>
    </source>
</reference>
<evidence type="ECO:0000313" key="3">
    <source>
        <dbReference type="EMBL" id="GAL32340.1"/>
    </source>
</evidence>
<reference evidence="3 4" key="2">
    <citation type="submission" date="2014-09" db="EMBL/GenBank/DDBJ databases">
        <authorList>
            <consortium name="NBRP consortium"/>
            <person name="Sawabe T."/>
            <person name="Meirelles P."/>
            <person name="Nakanishi M."/>
            <person name="Sayaka M."/>
            <person name="Hattori M."/>
            <person name="Ohkuma M."/>
        </authorList>
    </citation>
    <scope>NUCLEOTIDE SEQUENCE [LARGE SCALE GENOMIC DNA]</scope>
    <source>
        <strain evidence="3 4">JCM 19240</strain>
    </source>
</reference>
<feature type="transmembrane region" description="Helical" evidence="2">
    <location>
        <begin position="58"/>
        <end position="76"/>
    </location>
</feature>
<keyword evidence="2" id="KW-0472">Membrane</keyword>
<dbReference type="Pfam" id="PF06496">
    <property type="entry name" value="DUF1097"/>
    <property type="match status" value="1"/>
</dbReference>